<proteinExistence type="predicted"/>
<keyword evidence="2" id="KW-1185">Reference proteome</keyword>
<dbReference type="EMBL" id="BLAF01000013">
    <property type="protein sequence ID" value="GES19880.1"/>
    <property type="molecule type" value="Genomic_DNA"/>
</dbReference>
<reference evidence="1 2" key="1">
    <citation type="submission" date="2019-10" db="EMBL/GenBank/DDBJ databases">
        <title>Whole genome shotgun sequence of Acrocarpospora pleiomorpha NBRC 16267.</title>
        <authorList>
            <person name="Ichikawa N."/>
            <person name="Kimura A."/>
            <person name="Kitahashi Y."/>
            <person name="Komaki H."/>
            <person name="Oguchi A."/>
        </authorList>
    </citation>
    <scope>NUCLEOTIDE SEQUENCE [LARGE SCALE GENOMIC DNA]</scope>
    <source>
        <strain evidence="1 2">NBRC 16267</strain>
    </source>
</reference>
<protein>
    <submittedName>
        <fullName evidence="1">Uncharacterized protein</fullName>
    </submittedName>
</protein>
<dbReference type="AlphaFoldDB" id="A0A5M3XFQ7"/>
<comment type="caution">
    <text evidence="1">The sequence shown here is derived from an EMBL/GenBank/DDBJ whole genome shotgun (WGS) entry which is preliminary data.</text>
</comment>
<evidence type="ECO:0000313" key="2">
    <source>
        <dbReference type="Proteomes" id="UP000377595"/>
    </source>
</evidence>
<organism evidence="1 2">
    <name type="scientific">Acrocarpospora pleiomorpha</name>
    <dbReference type="NCBI Taxonomy" id="90975"/>
    <lineage>
        <taxon>Bacteria</taxon>
        <taxon>Bacillati</taxon>
        <taxon>Actinomycetota</taxon>
        <taxon>Actinomycetes</taxon>
        <taxon>Streptosporangiales</taxon>
        <taxon>Streptosporangiaceae</taxon>
        <taxon>Acrocarpospora</taxon>
    </lineage>
</organism>
<evidence type="ECO:0000313" key="1">
    <source>
        <dbReference type="EMBL" id="GES19880.1"/>
    </source>
</evidence>
<dbReference type="OrthoDB" id="3369110at2"/>
<dbReference type="Proteomes" id="UP000377595">
    <property type="component" value="Unassembled WGS sequence"/>
</dbReference>
<name>A0A5M3XFQ7_9ACTN</name>
<sequence>MEGIEIERALADLPGLEITRSQDLIQIHIPAIQDEVRLAPEAVLQLEPIFGPRGERALEIVLLDGDEVRPLILTADDAVFEPAAESSVLDSQIAVTVSNMPHLVAYSEMERDSRALAVSCQESADLNLASLGGTMLLLRCMIAGAMRLGMRPATSAAYWDSVWTEFGEDLMLPPFRADPLWDELLEDAHSIPLTAPSPAPARFDPANLTQSDFSVPRVSFGRIDEELVDAWRQWIRVSPEVFAECLLDGLPDAEASVAIYPDGGGEASLRVYADETAVGLVQLGFSFPNDDFTLDEIRITGAGKGTGLFQRLLFNTERVAELLGFDELHVHATGIGSYALAALGYPKAPGLRRRTGG</sequence>
<dbReference type="RefSeq" id="WP_155344924.1">
    <property type="nucleotide sequence ID" value="NZ_BLAF01000013.1"/>
</dbReference>
<gene>
    <name evidence="1" type="ORF">Aple_027760</name>
</gene>
<accession>A0A5M3XFQ7</accession>